<keyword evidence="2" id="KW-1185">Reference proteome</keyword>
<organism evidence="1 2">
    <name type="scientific">Kibdelosporangium lantanae</name>
    <dbReference type="NCBI Taxonomy" id="1497396"/>
    <lineage>
        <taxon>Bacteria</taxon>
        <taxon>Bacillati</taxon>
        <taxon>Actinomycetota</taxon>
        <taxon>Actinomycetes</taxon>
        <taxon>Pseudonocardiales</taxon>
        <taxon>Pseudonocardiaceae</taxon>
        <taxon>Kibdelosporangium</taxon>
    </lineage>
</organism>
<dbReference type="EMBL" id="JBHTIS010000131">
    <property type="protein sequence ID" value="MFD1044813.1"/>
    <property type="molecule type" value="Genomic_DNA"/>
</dbReference>
<dbReference type="Proteomes" id="UP001597045">
    <property type="component" value="Unassembled WGS sequence"/>
</dbReference>
<evidence type="ECO:0000313" key="1">
    <source>
        <dbReference type="EMBL" id="MFD1044813.1"/>
    </source>
</evidence>
<name>A0ABW3M2F0_9PSEU</name>
<reference evidence="2" key="1">
    <citation type="journal article" date="2019" name="Int. J. Syst. Evol. Microbiol.">
        <title>The Global Catalogue of Microorganisms (GCM) 10K type strain sequencing project: providing services to taxonomists for standard genome sequencing and annotation.</title>
        <authorList>
            <consortium name="The Broad Institute Genomics Platform"/>
            <consortium name="The Broad Institute Genome Sequencing Center for Infectious Disease"/>
            <person name="Wu L."/>
            <person name="Ma J."/>
        </authorList>
    </citation>
    <scope>NUCLEOTIDE SEQUENCE [LARGE SCALE GENOMIC DNA]</scope>
    <source>
        <strain evidence="2">JCM 31486</strain>
    </source>
</reference>
<protein>
    <submittedName>
        <fullName evidence="1">Uncharacterized protein</fullName>
    </submittedName>
</protein>
<proteinExistence type="predicted"/>
<gene>
    <name evidence="1" type="ORF">ACFQ1S_03965</name>
</gene>
<sequence>MPAEVSGDRPGLVKFDEALRAGARPVIEVCDGAADESWFGAGLALVGWAEEAWLDPPRPDVDTDGG</sequence>
<evidence type="ECO:0000313" key="2">
    <source>
        <dbReference type="Proteomes" id="UP001597045"/>
    </source>
</evidence>
<accession>A0ABW3M2F0</accession>
<comment type="caution">
    <text evidence="1">The sequence shown here is derived from an EMBL/GenBank/DDBJ whole genome shotgun (WGS) entry which is preliminary data.</text>
</comment>